<accession>A0A0E9PP61</accession>
<evidence type="ECO:0000256" key="1">
    <source>
        <dbReference type="SAM" id="MobiDB-lite"/>
    </source>
</evidence>
<feature type="region of interest" description="Disordered" evidence="1">
    <location>
        <begin position="1"/>
        <end position="28"/>
    </location>
</feature>
<reference evidence="2" key="2">
    <citation type="journal article" date="2015" name="Fish Shellfish Immunol.">
        <title>Early steps in the European eel (Anguilla anguilla)-Vibrio vulnificus interaction in the gills: Role of the RtxA13 toxin.</title>
        <authorList>
            <person name="Callol A."/>
            <person name="Pajuelo D."/>
            <person name="Ebbesson L."/>
            <person name="Teles M."/>
            <person name="MacKenzie S."/>
            <person name="Amaro C."/>
        </authorList>
    </citation>
    <scope>NUCLEOTIDE SEQUENCE</scope>
</reference>
<proteinExistence type="predicted"/>
<name>A0A0E9PP61_ANGAN</name>
<dbReference type="EMBL" id="GBXM01102303">
    <property type="protein sequence ID" value="JAH06274.1"/>
    <property type="molecule type" value="Transcribed_RNA"/>
</dbReference>
<feature type="compositionally biased region" description="Polar residues" evidence="1">
    <location>
        <begin position="1"/>
        <end position="21"/>
    </location>
</feature>
<evidence type="ECO:0000313" key="2">
    <source>
        <dbReference type="EMBL" id="JAH06274.1"/>
    </source>
</evidence>
<reference evidence="2" key="1">
    <citation type="submission" date="2014-11" db="EMBL/GenBank/DDBJ databases">
        <authorList>
            <person name="Amaro Gonzalez C."/>
        </authorList>
    </citation>
    <scope>NUCLEOTIDE SEQUENCE</scope>
</reference>
<protein>
    <submittedName>
        <fullName evidence="2">Uncharacterized protein</fullName>
    </submittedName>
</protein>
<organism evidence="2">
    <name type="scientific">Anguilla anguilla</name>
    <name type="common">European freshwater eel</name>
    <name type="synonym">Muraena anguilla</name>
    <dbReference type="NCBI Taxonomy" id="7936"/>
    <lineage>
        <taxon>Eukaryota</taxon>
        <taxon>Metazoa</taxon>
        <taxon>Chordata</taxon>
        <taxon>Craniata</taxon>
        <taxon>Vertebrata</taxon>
        <taxon>Euteleostomi</taxon>
        <taxon>Actinopterygii</taxon>
        <taxon>Neopterygii</taxon>
        <taxon>Teleostei</taxon>
        <taxon>Anguilliformes</taxon>
        <taxon>Anguillidae</taxon>
        <taxon>Anguilla</taxon>
    </lineage>
</organism>
<sequence>MPCPLPNSNITTSPVLKQPSPTHTHTHTHRLSYRLTVIHADKLNLLQGHEGVYSI</sequence>
<dbReference type="AlphaFoldDB" id="A0A0E9PP61"/>